<feature type="compositionally biased region" description="Polar residues" evidence="2">
    <location>
        <begin position="626"/>
        <end position="639"/>
    </location>
</feature>
<feature type="region of interest" description="Disordered" evidence="2">
    <location>
        <begin position="593"/>
        <end position="648"/>
    </location>
</feature>
<dbReference type="Gene3D" id="3.30.40.10">
    <property type="entry name" value="Zinc/RING finger domain, C3HC4 (zinc finger)"/>
    <property type="match status" value="1"/>
</dbReference>
<protein>
    <submittedName>
        <fullName evidence="4">Methyltransferase-like protein 4</fullName>
    </submittedName>
</protein>
<dbReference type="PROSITE" id="PS51143">
    <property type="entry name" value="MT_A70"/>
    <property type="match status" value="1"/>
</dbReference>
<keyword evidence="5" id="KW-1185">Reference proteome</keyword>
<organism evidence="4 5">
    <name type="scientific">Boothiomyces macroporosus</name>
    <dbReference type="NCBI Taxonomy" id="261099"/>
    <lineage>
        <taxon>Eukaryota</taxon>
        <taxon>Fungi</taxon>
        <taxon>Fungi incertae sedis</taxon>
        <taxon>Chytridiomycota</taxon>
        <taxon>Chytridiomycota incertae sedis</taxon>
        <taxon>Chytridiomycetes</taxon>
        <taxon>Rhizophydiales</taxon>
        <taxon>Terramycetaceae</taxon>
        <taxon>Boothiomyces</taxon>
    </lineage>
</organism>
<dbReference type="AlphaFoldDB" id="A0AAD5UFP7"/>
<keyword evidence="3" id="KW-0812">Transmembrane</keyword>
<dbReference type="InterPro" id="IPR029063">
    <property type="entry name" value="SAM-dependent_MTases_sf"/>
</dbReference>
<dbReference type="GO" id="GO:0008168">
    <property type="term" value="F:methyltransferase activity"/>
    <property type="evidence" value="ECO:0007669"/>
    <property type="project" value="UniProtKB-KW"/>
</dbReference>
<sequence length="648" mass="72497">MQSHLKIKNERVKYKQKKIKIFRSNKKIKAFDQFLEIHRQYRDFVKKSLEIPFESQAPVFNFEEFSGLDFVSLAHNQYQIEYLENHAEIKQDQLVGKEFRNETKDYLIIYISIHEYLVPPNCRFRLCDFSHWNITEKYDLIVMDPPWINASVNRSNSYSELDHYELFKIPIKKILSNSGTLIIWVTNNSKYHRFILNKLLPGYGLECTSKLVWIKVDYDGELITDLDNPHRKPYEIAYICQFHLHKKPMPEMMSITSIPTFHSRKPVLNMFEGEKKLELFSRSFNSDSIPIKGGGISPAFAKLPALQTLQLTDLGLTGAIPQLPQTLTGLLLSGNQLTGPIPDLSFYINNTQLGNPYLNLKNNLLGGVAIPPKLASIAWNDNVGCPFATNMCTNQTVVSCPGVTFTCQSDKKTAPTASNAPSATPATSDTILGLDKAAAYGIGGGIVAILVLIVVAAVLFVGRGKHTSPVVVKDGNVFAQNTHGNNQSQTPASQYSQPYQVQNQQYQPTPQTPSPVGYVMPNGQQYVVLGANSQLQTNNLCLNCGFNPKTHVVIPCGHEVFCTACAELNADGGVCNLCNQRFLVAQPANPSQVHQEPRIQAGQSEVSQPRVFASPSQVSDHPRFTQLESNEPRFTSPQADDNLPRFRY</sequence>
<keyword evidence="3" id="KW-1133">Transmembrane helix</keyword>
<evidence type="ECO:0000256" key="3">
    <source>
        <dbReference type="SAM" id="Phobius"/>
    </source>
</evidence>
<evidence type="ECO:0000313" key="4">
    <source>
        <dbReference type="EMBL" id="KAJ3253981.1"/>
    </source>
</evidence>
<comment type="similarity">
    <text evidence="1">Belongs to the MT-A70-like family.</text>
</comment>
<dbReference type="InterPro" id="IPR007757">
    <property type="entry name" value="MT-A70-like"/>
</dbReference>
<keyword evidence="4" id="KW-0808">Transferase</keyword>
<dbReference type="InterPro" id="IPR032675">
    <property type="entry name" value="LRR_dom_sf"/>
</dbReference>
<evidence type="ECO:0000256" key="2">
    <source>
        <dbReference type="SAM" id="MobiDB-lite"/>
    </source>
</evidence>
<dbReference type="Proteomes" id="UP001210925">
    <property type="component" value="Unassembled WGS sequence"/>
</dbReference>
<dbReference type="GO" id="GO:0032259">
    <property type="term" value="P:methylation"/>
    <property type="evidence" value="ECO:0007669"/>
    <property type="project" value="UniProtKB-KW"/>
</dbReference>
<gene>
    <name evidence="4" type="primary">METTL4</name>
    <name evidence="4" type="ORF">HK103_007585</name>
</gene>
<reference evidence="4" key="1">
    <citation type="submission" date="2020-05" db="EMBL/GenBank/DDBJ databases">
        <title>Phylogenomic resolution of chytrid fungi.</title>
        <authorList>
            <person name="Stajich J.E."/>
            <person name="Amses K."/>
            <person name="Simmons R."/>
            <person name="Seto K."/>
            <person name="Myers J."/>
            <person name="Bonds A."/>
            <person name="Quandt C.A."/>
            <person name="Barry K."/>
            <person name="Liu P."/>
            <person name="Grigoriev I."/>
            <person name="Longcore J.E."/>
            <person name="James T.Y."/>
        </authorList>
    </citation>
    <scope>NUCLEOTIDE SEQUENCE</scope>
    <source>
        <strain evidence="4">PLAUS21</strain>
    </source>
</reference>
<dbReference type="Pfam" id="PF13920">
    <property type="entry name" value="zf-C3HC4_3"/>
    <property type="match status" value="1"/>
</dbReference>
<dbReference type="PANTHER" id="PTHR12829:SF4">
    <property type="entry name" value="N(6)-ADENINE-SPECIFIC METHYLTRANSFERASE METTL4"/>
    <property type="match status" value="1"/>
</dbReference>
<dbReference type="PROSITE" id="PS00092">
    <property type="entry name" value="N6_MTASE"/>
    <property type="match status" value="1"/>
</dbReference>
<dbReference type="EMBL" id="JADGKB010000095">
    <property type="protein sequence ID" value="KAJ3253981.1"/>
    <property type="molecule type" value="Genomic_DNA"/>
</dbReference>
<dbReference type="GO" id="GO:0005634">
    <property type="term" value="C:nucleus"/>
    <property type="evidence" value="ECO:0007669"/>
    <property type="project" value="TreeGrafter"/>
</dbReference>
<dbReference type="SUPFAM" id="SSF52058">
    <property type="entry name" value="L domain-like"/>
    <property type="match status" value="1"/>
</dbReference>
<feature type="compositionally biased region" description="Low complexity" evidence="2">
    <location>
        <begin position="493"/>
        <end position="509"/>
    </location>
</feature>
<feature type="transmembrane region" description="Helical" evidence="3">
    <location>
        <begin position="437"/>
        <end position="461"/>
    </location>
</feature>
<evidence type="ECO:0000256" key="1">
    <source>
        <dbReference type="PROSITE-ProRule" id="PRU00489"/>
    </source>
</evidence>
<dbReference type="InterPro" id="IPR002052">
    <property type="entry name" value="DNA_methylase_N6_adenine_CS"/>
</dbReference>
<evidence type="ECO:0000313" key="5">
    <source>
        <dbReference type="Proteomes" id="UP001210925"/>
    </source>
</evidence>
<proteinExistence type="inferred from homology"/>
<dbReference type="SUPFAM" id="SSF53335">
    <property type="entry name" value="S-adenosyl-L-methionine-dependent methyltransferases"/>
    <property type="match status" value="1"/>
</dbReference>
<dbReference type="InterPro" id="IPR013083">
    <property type="entry name" value="Znf_RING/FYVE/PHD"/>
</dbReference>
<feature type="compositionally biased region" description="Polar residues" evidence="2">
    <location>
        <begin position="481"/>
        <end position="492"/>
    </location>
</feature>
<dbReference type="PANTHER" id="PTHR12829">
    <property type="entry name" value="N6-ADENOSINE-METHYLTRANSFERASE"/>
    <property type="match status" value="1"/>
</dbReference>
<keyword evidence="4" id="KW-0489">Methyltransferase</keyword>
<accession>A0AAD5UFP7</accession>
<dbReference type="Gene3D" id="3.80.10.10">
    <property type="entry name" value="Ribonuclease Inhibitor"/>
    <property type="match status" value="1"/>
</dbReference>
<dbReference type="Pfam" id="PF05063">
    <property type="entry name" value="MT-A70"/>
    <property type="match status" value="1"/>
</dbReference>
<comment type="caution">
    <text evidence="4">The sequence shown here is derived from an EMBL/GenBank/DDBJ whole genome shotgun (WGS) entry which is preliminary data.</text>
</comment>
<keyword evidence="3" id="KW-0472">Membrane</keyword>
<feature type="region of interest" description="Disordered" evidence="2">
    <location>
        <begin position="481"/>
        <end position="513"/>
    </location>
</feature>
<dbReference type="Gene3D" id="3.40.50.150">
    <property type="entry name" value="Vaccinia Virus protein VP39"/>
    <property type="match status" value="1"/>
</dbReference>
<name>A0AAD5UFP7_9FUNG</name>
<dbReference type="GO" id="GO:0003676">
    <property type="term" value="F:nucleic acid binding"/>
    <property type="evidence" value="ECO:0007669"/>
    <property type="project" value="InterPro"/>
</dbReference>